<protein>
    <submittedName>
        <fullName evidence="4">Thiol peroxidase</fullName>
        <ecNumber evidence="4">1.11.1.-</ecNumber>
    </submittedName>
</protein>
<keyword evidence="1" id="KW-1015">Disulfide bond</keyword>
<dbReference type="RefSeq" id="WP_076589557.1">
    <property type="nucleotide sequence ID" value="NZ_JABEYA020000004.1"/>
</dbReference>
<dbReference type="InterPro" id="IPR050455">
    <property type="entry name" value="Tpx_Peroxidase_subfamily"/>
</dbReference>
<dbReference type="CDD" id="cd03014">
    <property type="entry name" value="PRX_Atyp2cys"/>
    <property type="match status" value="1"/>
</dbReference>
<evidence type="ECO:0000259" key="3">
    <source>
        <dbReference type="PROSITE" id="PS51352"/>
    </source>
</evidence>
<dbReference type="GO" id="GO:0004601">
    <property type="term" value="F:peroxidase activity"/>
    <property type="evidence" value="ECO:0007669"/>
    <property type="project" value="UniProtKB-KW"/>
</dbReference>
<dbReference type="Gene3D" id="3.40.30.10">
    <property type="entry name" value="Glutaredoxin"/>
    <property type="match status" value="1"/>
</dbReference>
<name>A0ABT8BZF8_9VIBR</name>
<keyword evidence="5" id="KW-1185">Reference proteome</keyword>
<keyword evidence="4" id="KW-0575">Peroxidase</keyword>
<dbReference type="PROSITE" id="PS51352">
    <property type="entry name" value="THIOREDOXIN_2"/>
    <property type="match status" value="1"/>
</dbReference>
<dbReference type="InterPro" id="IPR002065">
    <property type="entry name" value="TPX"/>
</dbReference>
<dbReference type="SUPFAM" id="SSF52833">
    <property type="entry name" value="Thioredoxin-like"/>
    <property type="match status" value="1"/>
</dbReference>
<dbReference type="Proteomes" id="UP001238540">
    <property type="component" value="Unassembled WGS sequence"/>
</dbReference>
<reference evidence="5" key="1">
    <citation type="journal article" date="2019" name="Int. J. Syst. Evol. Microbiol.">
        <title>The Global Catalogue of Microorganisms (GCM) 10K type strain sequencing project: providing services to taxonomists for standard genome sequencing and annotation.</title>
        <authorList>
            <consortium name="The Broad Institute Genomics Platform"/>
            <consortium name="The Broad Institute Genome Sequencing Center for Infectious Disease"/>
            <person name="Wu L."/>
            <person name="Ma J."/>
        </authorList>
    </citation>
    <scope>NUCLEOTIDE SEQUENCE [LARGE SCALE GENOMIC DNA]</scope>
    <source>
        <strain evidence="5">CECT 7398</strain>
    </source>
</reference>
<evidence type="ECO:0000256" key="2">
    <source>
        <dbReference type="ARBA" id="ARBA00023284"/>
    </source>
</evidence>
<gene>
    <name evidence="4" type="primary">tpx</name>
    <name evidence="4" type="ORF">QWZ16_21050</name>
</gene>
<dbReference type="InterPro" id="IPR036249">
    <property type="entry name" value="Thioredoxin-like_sf"/>
</dbReference>
<dbReference type="PANTHER" id="PTHR43110:SF1">
    <property type="entry name" value="THIOL PEROXIDASE"/>
    <property type="match status" value="1"/>
</dbReference>
<dbReference type="EMBL" id="JAUFQC010000027">
    <property type="protein sequence ID" value="MDN3612084.1"/>
    <property type="molecule type" value="Genomic_DNA"/>
</dbReference>
<comment type="caution">
    <text evidence="4">The sequence shown here is derived from an EMBL/GenBank/DDBJ whole genome shotgun (WGS) entry which is preliminary data.</text>
</comment>
<dbReference type="Pfam" id="PF08534">
    <property type="entry name" value="Redoxin"/>
    <property type="match status" value="1"/>
</dbReference>
<evidence type="ECO:0000313" key="5">
    <source>
        <dbReference type="Proteomes" id="UP001238540"/>
    </source>
</evidence>
<keyword evidence="2" id="KW-0676">Redox-active center</keyword>
<feature type="domain" description="Thioredoxin" evidence="3">
    <location>
        <begin position="17"/>
        <end position="168"/>
    </location>
</feature>
<dbReference type="InterPro" id="IPR013766">
    <property type="entry name" value="Thioredoxin_domain"/>
</dbReference>
<sequence length="168" mass="18267">MSVTFLGQTVALSGVFAQQGKLLPSFELCDKDLSDFGLDRFESKKVIINIFPSIDTPVCANSCRAFNTLAEKMENTAVLCVSADLPFALARFVDTDGLENITVASFFRHSNFANDMGVLIKEGALRGLASRAVLVVNEFGKVIHAQLVSEITEEPDYDSVLNVVQGEN</sequence>
<dbReference type="InterPro" id="IPR013740">
    <property type="entry name" value="Redoxin"/>
</dbReference>
<dbReference type="EC" id="1.11.1.-" evidence="4"/>
<evidence type="ECO:0000256" key="1">
    <source>
        <dbReference type="ARBA" id="ARBA00023157"/>
    </source>
</evidence>
<keyword evidence="4" id="KW-0560">Oxidoreductase</keyword>
<dbReference type="NCBIfam" id="NF001808">
    <property type="entry name" value="PRK00522.1"/>
    <property type="match status" value="1"/>
</dbReference>
<accession>A0ABT8BZF8</accession>
<organism evidence="4 5">
    <name type="scientific">Vibrio ostreicida</name>
    <dbReference type="NCBI Taxonomy" id="526588"/>
    <lineage>
        <taxon>Bacteria</taxon>
        <taxon>Pseudomonadati</taxon>
        <taxon>Pseudomonadota</taxon>
        <taxon>Gammaproteobacteria</taxon>
        <taxon>Vibrionales</taxon>
        <taxon>Vibrionaceae</taxon>
        <taxon>Vibrio</taxon>
    </lineage>
</organism>
<proteinExistence type="predicted"/>
<dbReference type="PANTHER" id="PTHR43110">
    <property type="entry name" value="THIOL PEROXIDASE"/>
    <property type="match status" value="1"/>
</dbReference>
<evidence type="ECO:0000313" key="4">
    <source>
        <dbReference type="EMBL" id="MDN3612084.1"/>
    </source>
</evidence>